<evidence type="ECO:0000313" key="7">
    <source>
        <dbReference type="Proteomes" id="UP000182312"/>
    </source>
</evidence>
<dbReference type="InterPro" id="IPR003356">
    <property type="entry name" value="DNA_methylase_A-5"/>
</dbReference>
<keyword evidence="5" id="KW-0489">Methyltransferase</keyword>
<dbReference type="Proteomes" id="UP000029846">
    <property type="component" value="Unassembled WGS sequence"/>
</dbReference>
<evidence type="ECO:0000256" key="1">
    <source>
        <dbReference type="ARBA" id="ARBA00006594"/>
    </source>
</evidence>
<dbReference type="GO" id="GO:0032259">
    <property type="term" value="P:methylation"/>
    <property type="evidence" value="ECO:0007669"/>
    <property type="project" value="UniProtKB-KW"/>
</dbReference>
<dbReference type="AlphaFoldDB" id="A0A099EUR0"/>
<name>A0A099EUR0_9RHOB</name>
<organism evidence="4 6">
    <name type="scientific">Paracoccus halophilus</name>
    <dbReference type="NCBI Taxonomy" id="376733"/>
    <lineage>
        <taxon>Bacteria</taxon>
        <taxon>Pseudomonadati</taxon>
        <taxon>Pseudomonadota</taxon>
        <taxon>Alphaproteobacteria</taxon>
        <taxon>Rhodobacterales</taxon>
        <taxon>Paracoccaceae</taxon>
        <taxon>Paracoccus</taxon>
    </lineage>
</organism>
<evidence type="ECO:0000259" key="3">
    <source>
        <dbReference type="Pfam" id="PF02384"/>
    </source>
</evidence>
<dbReference type="STRING" id="376733.SAMN04487972_12063"/>
<protein>
    <submittedName>
        <fullName evidence="5">N-6 DNA Methylase</fullName>
    </submittedName>
</protein>
<keyword evidence="2" id="KW-0812">Transmembrane</keyword>
<evidence type="ECO:0000256" key="2">
    <source>
        <dbReference type="SAM" id="Phobius"/>
    </source>
</evidence>
<dbReference type="InterPro" id="IPR029063">
    <property type="entry name" value="SAM-dependent_MTases_sf"/>
</dbReference>
<keyword evidence="2" id="KW-0472">Membrane</keyword>
<dbReference type="EMBL" id="FOJO01000020">
    <property type="protein sequence ID" value="SFA58477.1"/>
    <property type="molecule type" value="Genomic_DNA"/>
</dbReference>
<dbReference type="GO" id="GO:0003677">
    <property type="term" value="F:DNA binding"/>
    <property type="evidence" value="ECO:0007669"/>
    <property type="project" value="InterPro"/>
</dbReference>
<dbReference type="PRINTS" id="PR00507">
    <property type="entry name" value="N12N6MTFRASE"/>
</dbReference>
<reference evidence="5 7" key="3">
    <citation type="submission" date="2016-10" db="EMBL/GenBank/DDBJ databases">
        <authorList>
            <person name="de Groot N.N."/>
        </authorList>
    </citation>
    <scope>NUCLEOTIDE SEQUENCE [LARGE SCALE GENOMIC DNA]</scope>
    <source>
        <strain evidence="5 7">CGMCC 1.6117</strain>
    </source>
</reference>
<feature type="transmembrane region" description="Helical" evidence="2">
    <location>
        <begin position="263"/>
        <end position="286"/>
    </location>
</feature>
<reference evidence="4 6" key="2">
    <citation type="submission" date="2014-10" db="EMBL/GenBank/DDBJ databases">
        <title>Paracoccus sanguinis sp. nov., isolated from clinical specimens of New York State patients.</title>
        <authorList>
            <person name="Mingle L.A."/>
            <person name="Cole J.A."/>
            <person name="Lapierre P."/>
            <person name="Musser K.A."/>
        </authorList>
    </citation>
    <scope>NUCLEOTIDE SEQUENCE [LARGE SCALE GENOMIC DNA]</scope>
    <source>
        <strain evidence="4 6">JCM 14014</strain>
    </source>
</reference>
<evidence type="ECO:0000313" key="4">
    <source>
        <dbReference type="EMBL" id="KGJ02120.1"/>
    </source>
</evidence>
<gene>
    <name evidence="4" type="ORF">IT41_18340</name>
    <name evidence="5" type="ORF">SAMN04487972_12063</name>
</gene>
<feature type="domain" description="DNA methylase adenine-specific" evidence="3">
    <location>
        <begin position="103"/>
        <end position="200"/>
    </location>
</feature>
<dbReference type="OrthoDB" id="9784823at2"/>
<dbReference type="EMBL" id="JRKN01000045">
    <property type="protein sequence ID" value="KGJ02120.1"/>
    <property type="molecule type" value="Genomic_DNA"/>
</dbReference>
<reference evidence="4 6" key="1">
    <citation type="submission" date="2014-09" db="EMBL/GenBank/DDBJ databases">
        <authorList>
            <person name="McGinnis J.M."/>
            <person name="Wolfgang W.J."/>
        </authorList>
    </citation>
    <scope>NUCLEOTIDE SEQUENCE [LARGE SCALE GENOMIC DNA]</scope>
    <source>
        <strain evidence="4 6">JCM 14014</strain>
    </source>
</reference>
<dbReference type="GO" id="GO:0008170">
    <property type="term" value="F:N-methyltransferase activity"/>
    <property type="evidence" value="ECO:0007669"/>
    <property type="project" value="InterPro"/>
</dbReference>
<dbReference type="eggNOG" id="COG0286">
    <property type="taxonomic scope" value="Bacteria"/>
</dbReference>
<dbReference type="Gene3D" id="3.40.50.150">
    <property type="entry name" value="Vaccinia Virus protein VP39"/>
    <property type="match status" value="1"/>
</dbReference>
<keyword evidence="6" id="KW-1185">Reference proteome</keyword>
<keyword evidence="2" id="KW-1133">Transmembrane helix</keyword>
<dbReference type="Proteomes" id="UP000182312">
    <property type="component" value="Unassembled WGS sequence"/>
</dbReference>
<dbReference type="SUPFAM" id="SSF53335">
    <property type="entry name" value="S-adenosyl-L-methionine-dependent methyltransferases"/>
    <property type="match status" value="1"/>
</dbReference>
<keyword evidence="5" id="KW-0808">Transferase</keyword>
<comment type="similarity">
    <text evidence="1">Belongs to the N(4)/N(6)-methyltransferase family.</text>
</comment>
<evidence type="ECO:0000313" key="5">
    <source>
        <dbReference type="EMBL" id="SFA58477.1"/>
    </source>
</evidence>
<dbReference type="Pfam" id="PF02384">
    <property type="entry name" value="N6_Mtase"/>
    <property type="match status" value="1"/>
</dbReference>
<sequence length="287" mass="30606">MAHPAVKDFVRALGEIDRSKRETEVFADFCEMAYCALAKQASPYADQREALEAQYMQAVGRYRDKNDVRKMPAMMGLALSTIAAGGVDFMGQVAAEIGALDAGLGQFFTPYEVSRLMAEMDLGDATAAVAAKGFLTLCEPAAGAGGMMLAAADTLDRQGVDLCHVWMEGTELSRSTYHILYVQVAARGIAGRMICGNSLSGEIYAQAFTPAAGEFVARHGHPFASQIAAEQAEAHEVKKSRADRHAGAAAPGRSRIVILVVRINLAALRGGLFCLVSCIFMSVVFVS</sequence>
<evidence type="ECO:0000313" key="6">
    <source>
        <dbReference type="Proteomes" id="UP000029846"/>
    </source>
</evidence>
<proteinExistence type="inferred from homology"/>
<dbReference type="RefSeq" id="WP_036743883.1">
    <property type="nucleotide sequence ID" value="NZ_FOJO01000020.1"/>
</dbReference>
<accession>A0A099EUR0</accession>